<comment type="subcellular location">
    <subcellularLocation>
        <location evidence="1">Cell envelope</location>
    </subcellularLocation>
</comment>
<dbReference type="GeneID" id="23113739"/>
<comment type="similarity">
    <text evidence="2">Belongs to the bacterial solute-binding protein 2 family.</text>
</comment>
<evidence type="ECO:0000259" key="4">
    <source>
        <dbReference type="Pfam" id="PF13407"/>
    </source>
</evidence>
<dbReference type="Pfam" id="PF13407">
    <property type="entry name" value="Peripla_BP_4"/>
    <property type="match status" value="1"/>
</dbReference>
<sequence length="361" mass="39334">MKTKWMRRMALVMAGTMLLAGTAGCTKQAAPAAVDGGGSAKQGMAKNPNLDDGKNVVGICWSSLAAEATQVLIQNYQDHYKEYGIDEIILLQAENNLERQIDQLQDLANQNCDIIIVNSVDPDGIAPVVDSIMAQGIPVIAVDRRINTDIYYTLETDNVSCGRDVAKAIAMLTLKDENGNDAEEGSVEILKCVGNMTSSAVRDRMSGLNEELAYWPHLKVIGEPSVESNIEKVYNAVLDGFKTNPDIKAIFVVGDNQVAPVVSALKEMDRLYPVDDPRHVIVASVDGISSVLKGIQAGENDIVANQRFDLFCYDILSLCQDYFNGDTSSMGVNSKLPTTIVVRQNLEYLKQQGLLWAMPAE</sequence>
<evidence type="ECO:0000313" key="5">
    <source>
        <dbReference type="EMBL" id="VYT49938.1"/>
    </source>
</evidence>
<protein>
    <submittedName>
        <fullName evidence="5">D-ribose-binding periplasmic protein</fullName>
    </submittedName>
</protein>
<accession>A0A6N2X8T5</accession>
<dbReference type="InterPro" id="IPR028082">
    <property type="entry name" value="Peripla_BP_I"/>
</dbReference>
<name>A0A6N2X8T5_9FIRM</name>
<evidence type="ECO:0000256" key="2">
    <source>
        <dbReference type="ARBA" id="ARBA00007639"/>
    </source>
</evidence>
<dbReference type="PROSITE" id="PS51257">
    <property type="entry name" value="PROKAR_LIPOPROTEIN"/>
    <property type="match status" value="1"/>
</dbReference>
<organism evidence="5">
    <name type="scientific">Enterocloster bolteae</name>
    <dbReference type="NCBI Taxonomy" id="208479"/>
    <lineage>
        <taxon>Bacteria</taxon>
        <taxon>Bacillati</taxon>
        <taxon>Bacillota</taxon>
        <taxon>Clostridia</taxon>
        <taxon>Lachnospirales</taxon>
        <taxon>Lachnospiraceae</taxon>
        <taxon>Enterocloster</taxon>
    </lineage>
</organism>
<dbReference type="AlphaFoldDB" id="A0A6N2X8T5"/>
<feature type="domain" description="Periplasmic binding protein" evidence="4">
    <location>
        <begin position="70"/>
        <end position="320"/>
    </location>
</feature>
<evidence type="ECO:0000256" key="3">
    <source>
        <dbReference type="ARBA" id="ARBA00022729"/>
    </source>
</evidence>
<dbReference type="GO" id="GO:0030313">
    <property type="term" value="C:cell envelope"/>
    <property type="evidence" value="ECO:0007669"/>
    <property type="project" value="UniProtKB-SubCell"/>
</dbReference>
<dbReference type="InterPro" id="IPR025997">
    <property type="entry name" value="SBP_2_dom"/>
</dbReference>
<dbReference type="SUPFAM" id="SSF53822">
    <property type="entry name" value="Periplasmic binding protein-like I"/>
    <property type="match status" value="1"/>
</dbReference>
<gene>
    <name evidence="5" type="primary">rbsB_13</name>
    <name evidence="5" type="ORF">CBLFYP116_04511</name>
</gene>
<proteinExistence type="inferred from homology"/>
<dbReference type="PANTHER" id="PTHR46847:SF1">
    <property type="entry name" value="D-ALLOSE-BINDING PERIPLASMIC PROTEIN-RELATED"/>
    <property type="match status" value="1"/>
</dbReference>
<reference evidence="5" key="1">
    <citation type="submission" date="2019-11" db="EMBL/GenBank/DDBJ databases">
        <authorList>
            <person name="Feng L."/>
        </authorList>
    </citation>
    <scope>NUCLEOTIDE SEQUENCE</scope>
    <source>
        <strain evidence="5">CbolteaeLFYP116</strain>
    </source>
</reference>
<dbReference type="CDD" id="cd01536">
    <property type="entry name" value="PBP1_ABC_sugar_binding-like"/>
    <property type="match status" value="1"/>
</dbReference>
<dbReference type="EMBL" id="CACRTF010000017">
    <property type="protein sequence ID" value="VYT49938.1"/>
    <property type="molecule type" value="Genomic_DNA"/>
</dbReference>
<dbReference type="PANTHER" id="PTHR46847">
    <property type="entry name" value="D-ALLOSE-BINDING PERIPLASMIC PROTEIN-RELATED"/>
    <property type="match status" value="1"/>
</dbReference>
<evidence type="ECO:0000256" key="1">
    <source>
        <dbReference type="ARBA" id="ARBA00004196"/>
    </source>
</evidence>
<dbReference type="GO" id="GO:0030246">
    <property type="term" value="F:carbohydrate binding"/>
    <property type="evidence" value="ECO:0007669"/>
    <property type="project" value="UniProtKB-ARBA"/>
</dbReference>
<dbReference type="Gene3D" id="3.40.50.2300">
    <property type="match status" value="2"/>
</dbReference>
<keyword evidence="3" id="KW-0732">Signal</keyword>
<dbReference type="RefSeq" id="WP_002575820.1">
    <property type="nucleotide sequence ID" value="NZ_BAABXO010000001.1"/>
</dbReference>